<sequence length="455" mass="51506">MADRVTCGLCDSKLNSPKILKCFHVFCYQCLKQQPFLSPTHRIQCTLCESLTFCTSDGIDGLPDYQFMDRVANEQHIIHCQMCDTSDMASSKCEDCQELMCTDCHDYHKKHNKFKNHSVISINTQKKQTVAKDGACMQVAKIEKDHDKYCRSMLEVCITCSKPVCSICMLGFHRGHKTKPLEMMALKARTSLSSASIALKSRVPLLESLLNEPVHEEKKYTIHIRDTREEIEELSKRLKLDVSRKIDEITDEYICKLDIMAQTEKAVFEAYIEHMTKSKLTIDGLLDATDNLLHSGDNVDLIKAFTELQTRLSHYDHNYGIPMPDVFEPMLKPGSFKLNNLYDAVGKIGRKEKPMTNSFIAVRQNPSSHLVDNDTAFTKIASFDHNITVDSVVCSNSRDAMLVLVDNKLISLKADGSYNKYNDFNSLQCGKLYTVPIGHSRNDITCTSPLTGTQK</sequence>
<dbReference type="Gene3D" id="3.30.40.10">
    <property type="entry name" value="Zinc/RING finger domain, C3HC4 (zinc finger)"/>
    <property type="match status" value="1"/>
</dbReference>
<dbReference type="EMBL" id="UYJE01000405">
    <property type="protein sequence ID" value="VDH93007.1"/>
    <property type="molecule type" value="Genomic_DNA"/>
</dbReference>
<comment type="caution">
    <text evidence="7">The sequence shown here is derived from an EMBL/GenBank/DDBJ whole genome shotgun (WGS) entry which is preliminary data.</text>
</comment>
<keyword evidence="1" id="KW-0479">Metal-binding</keyword>
<evidence type="ECO:0000313" key="7">
    <source>
        <dbReference type="EMBL" id="VDH93007.1"/>
    </source>
</evidence>
<feature type="domain" description="RING-type" evidence="5">
    <location>
        <begin position="7"/>
        <end position="49"/>
    </location>
</feature>
<keyword evidence="2 4" id="KW-0863">Zinc-finger</keyword>
<dbReference type="InterPro" id="IPR017907">
    <property type="entry name" value="Znf_RING_CS"/>
</dbReference>
<dbReference type="InterPro" id="IPR047153">
    <property type="entry name" value="TRIM45/56/19-like"/>
</dbReference>
<dbReference type="GO" id="GO:0008270">
    <property type="term" value="F:zinc ion binding"/>
    <property type="evidence" value="ECO:0007669"/>
    <property type="project" value="UniProtKB-KW"/>
</dbReference>
<name>A0A8B6BP19_MYTGA</name>
<dbReference type="PROSITE" id="PS50119">
    <property type="entry name" value="ZF_BBOX"/>
    <property type="match status" value="1"/>
</dbReference>
<organism evidence="7 8">
    <name type="scientific">Mytilus galloprovincialis</name>
    <name type="common">Mediterranean mussel</name>
    <dbReference type="NCBI Taxonomy" id="29158"/>
    <lineage>
        <taxon>Eukaryota</taxon>
        <taxon>Metazoa</taxon>
        <taxon>Spiralia</taxon>
        <taxon>Lophotrochozoa</taxon>
        <taxon>Mollusca</taxon>
        <taxon>Bivalvia</taxon>
        <taxon>Autobranchia</taxon>
        <taxon>Pteriomorphia</taxon>
        <taxon>Mytilida</taxon>
        <taxon>Mytiloidea</taxon>
        <taxon>Mytilidae</taxon>
        <taxon>Mytilinae</taxon>
        <taxon>Mytilus</taxon>
    </lineage>
</organism>
<dbReference type="AlphaFoldDB" id="A0A8B6BP19"/>
<dbReference type="PROSITE" id="PS50089">
    <property type="entry name" value="ZF_RING_2"/>
    <property type="match status" value="1"/>
</dbReference>
<dbReference type="InterPro" id="IPR001841">
    <property type="entry name" value="Znf_RING"/>
</dbReference>
<dbReference type="Gene3D" id="3.30.160.60">
    <property type="entry name" value="Classic Zinc Finger"/>
    <property type="match status" value="1"/>
</dbReference>
<evidence type="ECO:0000256" key="2">
    <source>
        <dbReference type="ARBA" id="ARBA00022771"/>
    </source>
</evidence>
<protein>
    <submittedName>
        <fullName evidence="7">Uncharacterized protein</fullName>
    </submittedName>
</protein>
<evidence type="ECO:0000256" key="3">
    <source>
        <dbReference type="ARBA" id="ARBA00022833"/>
    </source>
</evidence>
<dbReference type="PANTHER" id="PTHR25462">
    <property type="entry name" value="BONUS, ISOFORM C-RELATED"/>
    <property type="match status" value="1"/>
</dbReference>
<dbReference type="PANTHER" id="PTHR25462:SF229">
    <property type="entry name" value="TRANSCRIPTION INTERMEDIARY FACTOR 1-BETA"/>
    <property type="match status" value="1"/>
</dbReference>
<dbReference type="GO" id="GO:0061630">
    <property type="term" value="F:ubiquitin protein ligase activity"/>
    <property type="evidence" value="ECO:0007669"/>
    <property type="project" value="TreeGrafter"/>
</dbReference>
<keyword evidence="3" id="KW-0862">Zinc</keyword>
<dbReference type="OrthoDB" id="10025199at2759"/>
<feature type="domain" description="B box-type" evidence="6">
    <location>
        <begin position="75"/>
        <end position="122"/>
    </location>
</feature>
<dbReference type="SUPFAM" id="SSF57845">
    <property type="entry name" value="B-box zinc-binding domain"/>
    <property type="match status" value="1"/>
</dbReference>
<evidence type="ECO:0000256" key="1">
    <source>
        <dbReference type="ARBA" id="ARBA00022723"/>
    </source>
</evidence>
<reference evidence="7" key="1">
    <citation type="submission" date="2018-11" db="EMBL/GenBank/DDBJ databases">
        <authorList>
            <person name="Alioto T."/>
            <person name="Alioto T."/>
        </authorList>
    </citation>
    <scope>NUCLEOTIDE SEQUENCE</scope>
</reference>
<dbReference type="Proteomes" id="UP000596742">
    <property type="component" value="Unassembled WGS sequence"/>
</dbReference>
<dbReference type="SUPFAM" id="SSF57850">
    <property type="entry name" value="RING/U-box"/>
    <property type="match status" value="1"/>
</dbReference>
<keyword evidence="8" id="KW-1185">Reference proteome</keyword>
<evidence type="ECO:0000259" key="6">
    <source>
        <dbReference type="PROSITE" id="PS50119"/>
    </source>
</evidence>
<proteinExistence type="predicted"/>
<dbReference type="PROSITE" id="PS00518">
    <property type="entry name" value="ZF_RING_1"/>
    <property type="match status" value="1"/>
</dbReference>
<dbReference type="InterPro" id="IPR000315">
    <property type="entry name" value="Znf_B-box"/>
</dbReference>
<evidence type="ECO:0000256" key="4">
    <source>
        <dbReference type="PROSITE-ProRule" id="PRU00024"/>
    </source>
</evidence>
<evidence type="ECO:0000259" key="5">
    <source>
        <dbReference type="PROSITE" id="PS50089"/>
    </source>
</evidence>
<accession>A0A8B6BP19</accession>
<gene>
    <name evidence="7" type="ORF">MGAL_10B014192</name>
</gene>
<evidence type="ECO:0000313" key="8">
    <source>
        <dbReference type="Proteomes" id="UP000596742"/>
    </source>
</evidence>
<dbReference type="InterPro" id="IPR013083">
    <property type="entry name" value="Znf_RING/FYVE/PHD"/>
</dbReference>
<dbReference type="GO" id="GO:0006513">
    <property type="term" value="P:protein monoubiquitination"/>
    <property type="evidence" value="ECO:0007669"/>
    <property type="project" value="TreeGrafter"/>
</dbReference>